<dbReference type="Pfam" id="PF05837">
    <property type="entry name" value="CENP-H"/>
    <property type="match status" value="1"/>
</dbReference>
<dbReference type="GO" id="GO:0005634">
    <property type="term" value="C:nucleus"/>
    <property type="evidence" value="ECO:0007669"/>
    <property type="project" value="UniProtKB-SubCell"/>
</dbReference>
<evidence type="ECO:0000256" key="3">
    <source>
        <dbReference type="ARBA" id="ARBA00022454"/>
    </source>
</evidence>
<gene>
    <name evidence="10" type="ORF">N7492_008355</name>
</gene>
<keyword evidence="11" id="KW-1185">Reference proteome</keyword>
<dbReference type="GO" id="GO:0000776">
    <property type="term" value="C:kinetochore"/>
    <property type="evidence" value="ECO:0007669"/>
    <property type="project" value="UniProtKB-KW"/>
</dbReference>
<dbReference type="GO" id="GO:0051382">
    <property type="term" value="P:kinetochore assembly"/>
    <property type="evidence" value="ECO:0007669"/>
    <property type="project" value="InterPro"/>
</dbReference>
<dbReference type="Proteomes" id="UP001146351">
    <property type="component" value="Unassembled WGS sequence"/>
</dbReference>
<evidence type="ECO:0000259" key="9">
    <source>
        <dbReference type="Pfam" id="PF05837"/>
    </source>
</evidence>
<dbReference type="GO" id="GO:0007059">
    <property type="term" value="P:chromosome segregation"/>
    <property type="evidence" value="ECO:0007669"/>
    <property type="project" value="TreeGrafter"/>
</dbReference>
<dbReference type="EMBL" id="JAPQKO010000006">
    <property type="protein sequence ID" value="KAJ5155552.1"/>
    <property type="molecule type" value="Genomic_DNA"/>
</dbReference>
<reference evidence="10" key="1">
    <citation type="submission" date="2022-11" db="EMBL/GenBank/DDBJ databases">
        <authorList>
            <person name="Petersen C."/>
        </authorList>
    </citation>
    <scope>NUCLEOTIDE SEQUENCE</scope>
    <source>
        <strain evidence="10">IBT 21917</strain>
    </source>
</reference>
<organism evidence="10 11">
    <name type="scientific">Penicillium capsulatum</name>
    <dbReference type="NCBI Taxonomy" id="69766"/>
    <lineage>
        <taxon>Eukaryota</taxon>
        <taxon>Fungi</taxon>
        <taxon>Dikarya</taxon>
        <taxon>Ascomycota</taxon>
        <taxon>Pezizomycotina</taxon>
        <taxon>Eurotiomycetes</taxon>
        <taxon>Eurotiomycetidae</taxon>
        <taxon>Eurotiales</taxon>
        <taxon>Aspergillaceae</taxon>
        <taxon>Penicillium</taxon>
    </lineage>
</organism>
<dbReference type="GO" id="GO:0043515">
    <property type="term" value="F:kinetochore binding"/>
    <property type="evidence" value="ECO:0007669"/>
    <property type="project" value="TreeGrafter"/>
</dbReference>
<evidence type="ECO:0000256" key="1">
    <source>
        <dbReference type="ARBA" id="ARBA00004123"/>
    </source>
</evidence>
<feature type="domain" description="Centromere protein H C-terminal" evidence="9">
    <location>
        <begin position="39"/>
        <end position="236"/>
    </location>
</feature>
<evidence type="ECO:0000256" key="4">
    <source>
        <dbReference type="ARBA" id="ARBA00022838"/>
    </source>
</evidence>
<dbReference type="InterPro" id="IPR040034">
    <property type="entry name" value="CENP-H"/>
</dbReference>
<evidence type="ECO:0000313" key="10">
    <source>
        <dbReference type="EMBL" id="KAJ5155552.1"/>
    </source>
</evidence>
<comment type="subcellular location">
    <subcellularLocation>
        <location evidence="2">Chromosome</location>
        <location evidence="2">Centromere</location>
        <location evidence="2">Kinetochore</location>
    </subcellularLocation>
    <subcellularLocation>
        <location evidence="1">Nucleus</location>
    </subcellularLocation>
</comment>
<accession>A0A9W9HRH5</accession>
<dbReference type="PANTHER" id="PTHR48122">
    <property type="entry name" value="CENTROMERE PROTEIN H"/>
    <property type="match status" value="1"/>
</dbReference>
<evidence type="ECO:0000256" key="7">
    <source>
        <dbReference type="ARBA" id="ARBA00025735"/>
    </source>
</evidence>
<keyword evidence="3" id="KW-0158">Chromosome</keyword>
<dbReference type="PANTHER" id="PTHR48122:SF1">
    <property type="entry name" value="CENTROMERE PROTEIN H"/>
    <property type="match status" value="1"/>
</dbReference>
<evidence type="ECO:0000256" key="2">
    <source>
        <dbReference type="ARBA" id="ARBA00004629"/>
    </source>
</evidence>
<keyword evidence="8" id="KW-0175">Coiled coil</keyword>
<keyword evidence="5" id="KW-0539">Nucleus</keyword>
<evidence type="ECO:0000256" key="5">
    <source>
        <dbReference type="ARBA" id="ARBA00023242"/>
    </source>
</evidence>
<dbReference type="InterPro" id="IPR008426">
    <property type="entry name" value="CENP-H_C"/>
</dbReference>
<protein>
    <recommendedName>
        <fullName evidence="9">Centromere protein H C-terminal domain-containing protein</fullName>
    </recommendedName>
</protein>
<comment type="similarity">
    <text evidence="7">Belongs to the CENP-H/MCM16 family.</text>
</comment>
<feature type="coiled-coil region" evidence="8">
    <location>
        <begin position="147"/>
        <end position="204"/>
    </location>
</feature>
<dbReference type="GO" id="GO:0007052">
    <property type="term" value="P:mitotic spindle organization"/>
    <property type="evidence" value="ECO:0007669"/>
    <property type="project" value="TreeGrafter"/>
</dbReference>
<feature type="coiled-coil region" evidence="8">
    <location>
        <begin position="33"/>
        <end position="60"/>
    </location>
</feature>
<evidence type="ECO:0000256" key="8">
    <source>
        <dbReference type="SAM" id="Coils"/>
    </source>
</evidence>
<evidence type="ECO:0000256" key="6">
    <source>
        <dbReference type="ARBA" id="ARBA00023328"/>
    </source>
</evidence>
<dbReference type="OrthoDB" id="2274804at2759"/>
<keyword evidence="6" id="KW-0137">Centromere</keyword>
<evidence type="ECO:0000313" key="11">
    <source>
        <dbReference type="Proteomes" id="UP001146351"/>
    </source>
</evidence>
<reference evidence="10" key="2">
    <citation type="journal article" date="2023" name="IMA Fungus">
        <title>Comparative genomic study of the Penicillium genus elucidates a diverse pangenome and 15 lateral gene transfer events.</title>
        <authorList>
            <person name="Petersen C."/>
            <person name="Sorensen T."/>
            <person name="Nielsen M.R."/>
            <person name="Sondergaard T.E."/>
            <person name="Sorensen J.L."/>
            <person name="Fitzpatrick D.A."/>
            <person name="Frisvad J.C."/>
            <person name="Nielsen K.L."/>
        </authorList>
    </citation>
    <scope>NUCLEOTIDE SEQUENCE</scope>
    <source>
        <strain evidence="10">IBT 21917</strain>
    </source>
</reference>
<comment type="caution">
    <text evidence="10">The sequence shown here is derived from an EMBL/GenBank/DDBJ whole genome shotgun (WGS) entry which is preliminary data.</text>
</comment>
<keyword evidence="4" id="KW-0995">Kinetochore</keyword>
<name>A0A9W9HRH5_9EURO</name>
<sequence length="239" mass="26921">MAAKHGPSLPHLRPGEVTLLDYAADDPRDVISLSEKEAQLLQLAHQIQEQRLEKALLEQEPESLSGDNVEEAMAVAEREFLDARATYTVKRKATRTILMTDPILKAVHLKATTPRERDLLPLVNRRDVLALAHENLASAHDQVLKRLANTEVENLQINEENQGLVRQLLALTKHDDSWREKLQDENLKSQMDQLEAELKTSKAKWEIMKSIASAMVVGSGLDWAEDDTLRALVLDESDD</sequence>
<proteinExistence type="inferred from homology"/>
<dbReference type="AlphaFoldDB" id="A0A9W9HRH5"/>